<feature type="domain" description="HTH tetR-type" evidence="6">
    <location>
        <begin position="7"/>
        <end position="67"/>
    </location>
</feature>
<keyword evidence="3 5" id="KW-0238">DNA-binding</keyword>
<evidence type="ECO:0000256" key="1">
    <source>
        <dbReference type="ARBA" id="ARBA00022491"/>
    </source>
</evidence>
<evidence type="ECO:0000256" key="4">
    <source>
        <dbReference type="ARBA" id="ARBA00023163"/>
    </source>
</evidence>
<organism evidence="7 8">
    <name type="scientific">Sinobacterium norvegicum</name>
    <dbReference type="NCBI Taxonomy" id="1641715"/>
    <lineage>
        <taxon>Bacteria</taxon>
        <taxon>Pseudomonadati</taxon>
        <taxon>Pseudomonadota</taxon>
        <taxon>Gammaproteobacteria</taxon>
        <taxon>Cellvibrionales</taxon>
        <taxon>Spongiibacteraceae</taxon>
        <taxon>Sinobacterium</taxon>
    </lineage>
</organism>
<evidence type="ECO:0000259" key="6">
    <source>
        <dbReference type="PROSITE" id="PS50977"/>
    </source>
</evidence>
<keyword evidence="1" id="KW-0678">Repressor</keyword>
<dbReference type="InterPro" id="IPR009057">
    <property type="entry name" value="Homeodomain-like_sf"/>
</dbReference>
<dbReference type="PANTHER" id="PTHR30055">
    <property type="entry name" value="HTH-TYPE TRANSCRIPTIONAL REGULATOR RUTR"/>
    <property type="match status" value="1"/>
</dbReference>
<dbReference type="SUPFAM" id="SSF48498">
    <property type="entry name" value="Tetracyclin repressor-like, C-terminal domain"/>
    <property type="match status" value="1"/>
</dbReference>
<dbReference type="EMBL" id="CAKLPX010000001">
    <property type="protein sequence ID" value="CAH0990650.1"/>
    <property type="molecule type" value="Genomic_DNA"/>
</dbReference>
<sequence length="194" mass="21952">MKKVDHDARRQEVAIAAAHIIAEQGLEALTTRNLAKTMNCSIGVLSHYFANKNDIVMAALCWADIRIDERLNYAIADNATLDQYANVILSSLPLTKESDLEWRVRLNLAAYSLTHPELKESQRLLLEQREQKILSLITALQQNELVRSDLSAHMITRNAIDFVTGIAYNLLQQPLAERHSRVDFVVEYINALQG</sequence>
<evidence type="ECO:0000256" key="2">
    <source>
        <dbReference type="ARBA" id="ARBA00023015"/>
    </source>
</evidence>
<gene>
    <name evidence="7" type="ORF">SIN8267_00744</name>
</gene>
<dbReference type="PROSITE" id="PS50977">
    <property type="entry name" value="HTH_TETR_2"/>
    <property type="match status" value="1"/>
</dbReference>
<evidence type="ECO:0000256" key="5">
    <source>
        <dbReference type="PROSITE-ProRule" id="PRU00335"/>
    </source>
</evidence>
<evidence type="ECO:0000256" key="3">
    <source>
        <dbReference type="ARBA" id="ARBA00023125"/>
    </source>
</evidence>
<protein>
    <recommendedName>
        <fullName evidence="6">HTH tetR-type domain-containing protein</fullName>
    </recommendedName>
</protein>
<dbReference type="Proteomes" id="UP000838100">
    <property type="component" value="Unassembled WGS sequence"/>
</dbReference>
<dbReference type="RefSeq" id="WP_237443329.1">
    <property type="nucleotide sequence ID" value="NZ_CAKLPX010000001.1"/>
</dbReference>
<dbReference type="SUPFAM" id="SSF46689">
    <property type="entry name" value="Homeodomain-like"/>
    <property type="match status" value="1"/>
</dbReference>
<dbReference type="Pfam" id="PF13977">
    <property type="entry name" value="TetR_C_6"/>
    <property type="match status" value="1"/>
</dbReference>
<reference evidence="7" key="1">
    <citation type="submission" date="2021-12" db="EMBL/GenBank/DDBJ databases">
        <authorList>
            <person name="Rodrigo-Torres L."/>
            <person name="Arahal R. D."/>
            <person name="Lucena T."/>
        </authorList>
    </citation>
    <scope>NUCLEOTIDE SEQUENCE</scope>
    <source>
        <strain evidence="7">CECT 8267</strain>
    </source>
</reference>
<evidence type="ECO:0000313" key="8">
    <source>
        <dbReference type="Proteomes" id="UP000838100"/>
    </source>
</evidence>
<keyword evidence="8" id="KW-1185">Reference proteome</keyword>
<name>A0ABN8EDY6_9GAMM</name>
<feature type="DNA-binding region" description="H-T-H motif" evidence="5">
    <location>
        <begin position="30"/>
        <end position="49"/>
    </location>
</feature>
<keyword evidence="2" id="KW-0805">Transcription regulation</keyword>
<comment type="caution">
    <text evidence="7">The sequence shown here is derived from an EMBL/GenBank/DDBJ whole genome shotgun (WGS) entry which is preliminary data.</text>
</comment>
<keyword evidence="4" id="KW-0804">Transcription</keyword>
<evidence type="ECO:0000313" key="7">
    <source>
        <dbReference type="EMBL" id="CAH0990650.1"/>
    </source>
</evidence>
<dbReference type="Gene3D" id="1.10.357.10">
    <property type="entry name" value="Tetracycline Repressor, domain 2"/>
    <property type="match status" value="1"/>
</dbReference>
<proteinExistence type="predicted"/>
<accession>A0ABN8EDY6</accession>
<dbReference type="InterPro" id="IPR050109">
    <property type="entry name" value="HTH-type_TetR-like_transc_reg"/>
</dbReference>
<dbReference type="InterPro" id="IPR039538">
    <property type="entry name" value="BetI_C"/>
</dbReference>
<dbReference type="PANTHER" id="PTHR30055:SF234">
    <property type="entry name" value="HTH-TYPE TRANSCRIPTIONAL REGULATOR BETI"/>
    <property type="match status" value="1"/>
</dbReference>
<dbReference type="InterPro" id="IPR001647">
    <property type="entry name" value="HTH_TetR"/>
</dbReference>
<dbReference type="InterPro" id="IPR036271">
    <property type="entry name" value="Tet_transcr_reg_TetR-rel_C_sf"/>
</dbReference>
<dbReference type="Pfam" id="PF00440">
    <property type="entry name" value="TetR_N"/>
    <property type="match status" value="1"/>
</dbReference>